<dbReference type="EMBL" id="JAGMUX010000008">
    <property type="protein sequence ID" value="KAH7250245.1"/>
    <property type="molecule type" value="Genomic_DNA"/>
</dbReference>
<dbReference type="GeneID" id="70231129"/>
<keyword evidence="2" id="KW-1185">Reference proteome</keyword>
<reference evidence="1" key="1">
    <citation type="journal article" date="2021" name="Nat. Commun.">
        <title>Genetic determinants of endophytism in the Arabidopsis root mycobiome.</title>
        <authorList>
            <person name="Mesny F."/>
            <person name="Miyauchi S."/>
            <person name="Thiergart T."/>
            <person name="Pickel B."/>
            <person name="Atanasova L."/>
            <person name="Karlsson M."/>
            <person name="Huettel B."/>
            <person name="Barry K.W."/>
            <person name="Haridas S."/>
            <person name="Chen C."/>
            <person name="Bauer D."/>
            <person name="Andreopoulos W."/>
            <person name="Pangilinan J."/>
            <person name="LaButti K."/>
            <person name="Riley R."/>
            <person name="Lipzen A."/>
            <person name="Clum A."/>
            <person name="Drula E."/>
            <person name="Henrissat B."/>
            <person name="Kohler A."/>
            <person name="Grigoriev I.V."/>
            <person name="Martin F.M."/>
            <person name="Hacquard S."/>
        </authorList>
    </citation>
    <scope>NUCLEOTIDE SEQUENCE</scope>
    <source>
        <strain evidence="1">MPI-CAGE-AT-0023</strain>
    </source>
</reference>
<dbReference type="AlphaFoldDB" id="A0A9P9KAL2"/>
<evidence type="ECO:0000313" key="1">
    <source>
        <dbReference type="EMBL" id="KAH7250245.1"/>
    </source>
</evidence>
<name>A0A9P9KAL2_FUSRE</name>
<gene>
    <name evidence="1" type="ORF">BKA55DRAFT_728354</name>
</gene>
<organism evidence="1 2">
    <name type="scientific">Fusarium redolens</name>
    <dbReference type="NCBI Taxonomy" id="48865"/>
    <lineage>
        <taxon>Eukaryota</taxon>
        <taxon>Fungi</taxon>
        <taxon>Dikarya</taxon>
        <taxon>Ascomycota</taxon>
        <taxon>Pezizomycotina</taxon>
        <taxon>Sordariomycetes</taxon>
        <taxon>Hypocreomycetidae</taxon>
        <taxon>Hypocreales</taxon>
        <taxon>Nectriaceae</taxon>
        <taxon>Fusarium</taxon>
        <taxon>Fusarium redolens species complex</taxon>
    </lineage>
</organism>
<protein>
    <submittedName>
        <fullName evidence="1">Uncharacterized protein</fullName>
    </submittedName>
</protein>
<dbReference type="Proteomes" id="UP000720189">
    <property type="component" value="Unassembled WGS sequence"/>
</dbReference>
<dbReference type="RefSeq" id="XP_046049564.1">
    <property type="nucleotide sequence ID" value="XM_046201175.1"/>
</dbReference>
<comment type="caution">
    <text evidence="1">The sequence shown here is derived from an EMBL/GenBank/DDBJ whole genome shotgun (WGS) entry which is preliminary data.</text>
</comment>
<accession>A0A9P9KAL2</accession>
<proteinExistence type="predicted"/>
<evidence type="ECO:0000313" key="2">
    <source>
        <dbReference type="Proteomes" id="UP000720189"/>
    </source>
</evidence>
<sequence>MTVALTSHANLPSLLIPDPTQEQQTHLRRTQCQRIREEETAVSHSARVLMIGRRPSLVVVDTVEEVIGAVEVIEAMVVGALAPTLMVVVEATCHPRMEVVENAIEPVKVFDRSMDDRATTRSDARSILGVKSPLRLSGAS</sequence>